<dbReference type="GO" id="GO:0006813">
    <property type="term" value="P:potassium ion transport"/>
    <property type="evidence" value="ECO:0007669"/>
    <property type="project" value="UniProtKB-KW"/>
</dbReference>
<feature type="domain" description="RCK N-terminal" evidence="13">
    <location>
        <begin position="913"/>
        <end position="1040"/>
    </location>
</feature>
<evidence type="ECO:0000256" key="6">
    <source>
        <dbReference type="ARBA" id="ARBA00022958"/>
    </source>
</evidence>
<dbReference type="InterPro" id="IPR003148">
    <property type="entry name" value="RCK_N"/>
</dbReference>
<feature type="transmembrane region" description="Helical" evidence="11">
    <location>
        <begin position="616"/>
        <end position="636"/>
    </location>
</feature>
<feature type="transmembrane region" description="Helical" evidence="11">
    <location>
        <begin position="565"/>
        <end position="586"/>
    </location>
</feature>
<evidence type="ECO:0000256" key="8">
    <source>
        <dbReference type="ARBA" id="ARBA00023065"/>
    </source>
</evidence>
<gene>
    <name evidence="14" type="ORF">WJX84_010318</name>
</gene>
<evidence type="ECO:0000256" key="1">
    <source>
        <dbReference type="ARBA" id="ARBA00004127"/>
    </source>
</evidence>
<feature type="signal peptide" evidence="12">
    <location>
        <begin position="1"/>
        <end position="19"/>
    </location>
</feature>
<keyword evidence="7 11" id="KW-1133">Transmembrane helix</keyword>
<dbReference type="GO" id="GO:0015297">
    <property type="term" value="F:antiporter activity"/>
    <property type="evidence" value="ECO:0007669"/>
    <property type="project" value="UniProtKB-KW"/>
</dbReference>
<dbReference type="Gene3D" id="3.40.50.1820">
    <property type="entry name" value="alpha/beta hydrolase"/>
    <property type="match status" value="1"/>
</dbReference>
<proteinExistence type="predicted"/>
<dbReference type="PANTHER" id="PTHR46157:SF4">
    <property type="entry name" value="K(+) EFFLUX ANTIPORTER 3, CHLOROPLASTIC"/>
    <property type="match status" value="1"/>
</dbReference>
<keyword evidence="8" id="KW-0406">Ion transport</keyword>
<evidence type="ECO:0000256" key="9">
    <source>
        <dbReference type="ARBA" id="ARBA00023136"/>
    </source>
</evidence>
<keyword evidence="9 11" id="KW-0472">Membrane</keyword>
<evidence type="ECO:0000256" key="3">
    <source>
        <dbReference type="ARBA" id="ARBA00022449"/>
    </source>
</evidence>
<evidence type="ECO:0000313" key="15">
    <source>
        <dbReference type="Proteomes" id="UP001485043"/>
    </source>
</evidence>
<protein>
    <recommendedName>
        <fullName evidence="13">RCK N-terminal domain-containing protein</fullName>
    </recommendedName>
</protein>
<feature type="region of interest" description="Disordered" evidence="10">
    <location>
        <begin position="1111"/>
        <end position="1242"/>
    </location>
</feature>
<dbReference type="SUPFAM" id="SSF53474">
    <property type="entry name" value="alpha/beta-Hydrolases"/>
    <property type="match status" value="1"/>
</dbReference>
<sequence length="1242" mass="134242">MEACAVLITTAVLVSGAGCLRVRPHLDAYKGAIPDDTDPWRLASDGKELISKCDERWRNTTLDHFSWEHSPAKRTYPQRYFVCGEHWKRTENGATAPIFLYIGNEADVTLYLNHTGLMWEAAPDFGALLVFAEHRYYGESKPFKENLREHMEYLTADQAMADYAELMTDLKAELHAEDSAVIGFGGSYGGMLATWMRMKFPHIVDGVIAGSAPIWTFYGEDPPWDSGSFAKVVTRDATPAAGAAEACAPNMRQAWQELFAASESQDGRQQLRDSMLLCDDAPLKGRPDADPLANWLSSAFDYLAMGMYPYPSPYILNGAGILPAFPMRTACSHLADPYMDGPALLQGLARAAGVFYNYSGQLDCLNWAVGPNPETQEDGDFWGYQSCTEQFMPMSRDGVHDMYWPQPFNEEEAFAECQRQWNVTPRPMWPTINWGGRHISTITNAVFSNGLLDPWHPGGVLKDLNPTAIAVIIPEGAHHLDLMFSHPDDPASVKHARKIEQQHMAKWIHEKHVSSLAASGLILEKLGLFRNIEQVQKLSELGVLFLLFEMGLELSLDRLKGLAKYAFGLGTAQVGLTTLAFTLFALPVGNGLGTQILVKVFHANPQLAAIRTLDEAIVIGAALSLSSSAFVLQLLSERGELTTKFGSATLGILLLQDIAVVPFLVLLPVIETTDLEGQSTATLLTLFVPTALQTLGSLALLLLGGRLILRRVFELVAESRSDETFVALCLLTVTGASLLTQRLGFSDTLGAFIAGVLLAETNYRTQVEADIRPFRGMLLGLFFVTTGSSLDLQLFFKEWPIVIALTGGLIATKIGIIGSVAQLFGLSKAEAIRTGFMLSQGGEFAFVLLSLANELKILPEELNRLLIIVVVLSMALTPVLAEAGKRVAEAAENDGAEGDLTTPGGQPKDPKDVRPVVICGFGEIGQTVANMLESPFAISLERGKVPYVAFDMSPSKLEAARAAGFNVLYGDGSRPQVLRAAGIEYPRAIAVVFTARQGSVNAVKHLHEAFPDVHIFARAIDFSHAAELRQAGATMITTSEQEAGLGLGASLLGDLGANENSLNFLTKALRKQITARVKMLADEAASRGPDEAPDPAHQVFVFDSDACNPDEMRRSFLPPSRTAALSRSGTGSADQSLSSFSEDQDAMAKPGTQILAEARSSQQREDSQASSQPAQSQQHSSDRHSSEGSGTPPKFAALGLPSGGKSMNGSRDGNGVGDCPVDCDGDECAPGELVEAGQKSQK</sequence>
<evidence type="ECO:0000259" key="13">
    <source>
        <dbReference type="PROSITE" id="PS51201"/>
    </source>
</evidence>
<keyword evidence="6" id="KW-0630">Potassium</keyword>
<keyword evidence="15" id="KW-1185">Reference proteome</keyword>
<evidence type="ECO:0000256" key="7">
    <source>
        <dbReference type="ARBA" id="ARBA00022989"/>
    </source>
</evidence>
<evidence type="ECO:0000256" key="10">
    <source>
        <dbReference type="SAM" id="MobiDB-lite"/>
    </source>
</evidence>
<dbReference type="InterPro" id="IPR006153">
    <property type="entry name" value="Cation/H_exchanger_TM"/>
</dbReference>
<dbReference type="SUPFAM" id="SSF51735">
    <property type="entry name" value="NAD(P)-binding Rossmann-fold domains"/>
    <property type="match status" value="1"/>
</dbReference>
<dbReference type="Proteomes" id="UP001485043">
    <property type="component" value="Unassembled WGS sequence"/>
</dbReference>
<dbReference type="InterPro" id="IPR042269">
    <property type="entry name" value="Ser_carbopepase_S28_SKS"/>
</dbReference>
<evidence type="ECO:0000256" key="11">
    <source>
        <dbReference type="SAM" id="Phobius"/>
    </source>
</evidence>
<keyword evidence="3" id="KW-0050">Antiport</keyword>
<dbReference type="GO" id="GO:0012505">
    <property type="term" value="C:endomembrane system"/>
    <property type="evidence" value="ECO:0007669"/>
    <property type="project" value="UniProtKB-SubCell"/>
</dbReference>
<dbReference type="Gene3D" id="1.20.120.980">
    <property type="entry name" value="Serine carboxypeptidase S28, SKS domain"/>
    <property type="match status" value="1"/>
</dbReference>
<feature type="region of interest" description="Disordered" evidence="10">
    <location>
        <begin position="891"/>
        <end position="911"/>
    </location>
</feature>
<organism evidence="14 15">
    <name type="scientific">Apatococcus fuscideae</name>
    <dbReference type="NCBI Taxonomy" id="2026836"/>
    <lineage>
        <taxon>Eukaryota</taxon>
        <taxon>Viridiplantae</taxon>
        <taxon>Chlorophyta</taxon>
        <taxon>core chlorophytes</taxon>
        <taxon>Trebouxiophyceae</taxon>
        <taxon>Chlorellales</taxon>
        <taxon>Chlorellaceae</taxon>
        <taxon>Apatococcus</taxon>
    </lineage>
</organism>
<dbReference type="AlphaFoldDB" id="A0AAW1SR41"/>
<dbReference type="GO" id="GO:0070008">
    <property type="term" value="F:serine-type exopeptidase activity"/>
    <property type="evidence" value="ECO:0007669"/>
    <property type="project" value="InterPro"/>
</dbReference>
<evidence type="ECO:0000256" key="5">
    <source>
        <dbReference type="ARBA" id="ARBA00022692"/>
    </source>
</evidence>
<dbReference type="GO" id="GO:0009507">
    <property type="term" value="C:chloroplast"/>
    <property type="evidence" value="ECO:0007669"/>
    <property type="project" value="TreeGrafter"/>
</dbReference>
<dbReference type="InterPro" id="IPR036291">
    <property type="entry name" value="NAD(P)-bd_dom_sf"/>
</dbReference>
<dbReference type="InterPro" id="IPR008758">
    <property type="entry name" value="Peptidase_S28"/>
</dbReference>
<evidence type="ECO:0000313" key="14">
    <source>
        <dbReference type="EMBL" id="KAK9855483.1"/>
    </source>
</evidence>
<keyword evidence="12" id="KW-0732">Signal</keyword>
<dbReference type="FunFam" id="1.20.1530.20:FF:000011">
    <property type="entry name" value="K(+) efflux antiporter 3, chloroplastic"/>
    <property type="match status" value="1"/>
</dbReference>
<dbReference type="Gene3D" id="1.20.1530.20">
    <property type="match status" value="1"/>
</dbReference>
<dbReference type="FunFam" id="3.40.50.720:FF:000036">
    <property type="entry name" value="Glutathione-regulated potassium-efflux system protein KefB"/>
    <property type="match status" value="1"/>
</dbReference>
<keyword evidence="5 11" id="KW-0812">Transmembrane</keyword>
<comment type="subcellular location">
    <subcellularLocation>
        <location evidence="1">Endomembrane system</location>
        <topology evidence="1">Multi-pass membrane protein</topology>
    </subcellularLocation>
</comment>
<dbReference type="EMBL" id="JALJOV010001053">
    <property type="protein sequence ID" value="KAK9855483.1"/>
    <property type="molecule type" value="Genomic_DNA"/>
</dbReference>
<evidence type="ECO:0000256" key="4">
    <source>
        <dbReference type="ARBA" id="ARBA00022538"/>
    </source>
</evidence>
<feature type="chain" id="PRO_5043923593" description="RCK N-terminal domain-containing protein" evidence="12">
    <location>
        <begin position="20"/>
        <end position="1242"/>
    </location>
</feature>
<dbReference type="InterPro" id="IPR029058">
    <property type="entry name" value="AB_hydrolase_fold"/>
</dbReference>
<comment type="caution">
    <text evidence="14">The sequence shown here is derived from an EMBL/GenBank/DDBJ whole genome shotgun (WGS) entry which is preliminary data.</text>
</comment>
<dbReference type="GO" id="GO:0016020">
    <property type="term" value="C:membrane"/>
    <property type="evidence" value="ECO:0007669"/>
    <property type="project" value="InterPro"/>
</dbReference>
<dbReference type="Pfam" id="PF02254">
    <property type="entry name" value="TrkA_N"/>
    <property type="match status" value="1"/>
</dbReference>
<dbReference type="Gene3D" id="3.40.50.720">
    <property type="entry name" value="NAD(P)-binding Rossmann-like Domain"/>
    <property type="match status" value="1"/>
</dbReference>
<feature type="transmembrane region" description="Helical" evidence="11">
    <location>
        <begin position="648"/>
        <end position="670"/>
    </location>
</feature>
<name>A0AAW1SR41_9CHLO</name>
<dbReference type="GO" id="GO:1902600">
    <property type="term" value="P:proton transmembrane transport"/>
    <property type="evidence" value="ECO:0007669"/>
    <property type="project" value="InterPro"/>
</dbReference>
<evidence type="ECO:0000256" key="2">
    <source>
        <dbReference type="ARBA" id="ARBA00022448"/>
    </source>
</evidence>
<dbReference type="Pfam" id="PF00999">
    <property type="entry name" value="Na_H_Exchanger"/>
    <property type="match status" value="1"/>
</dbReference>
<feature type="transmembrane region" description="Helical" evidence="11">
    <location>
        <begin position="682"/>
        <end position="703"/>
    </location>
</feature>
<dbReference type="PANTHER" id="PTHR46157">
    <property type="entry name" value="K(+) EFFLUX ANTIPORTER 3, CHLOROPLASTIC"/>
    <property type="match status" value="1"/>
</dbReference>
<keyword evidence="2" id="KW-0813">Transport</keyword>
<dbReference type="Pfam" id="PF05577">
    <property type="entry name" value="Peptidase_S28"/>
    <property type="match status" value="1"/>
</dbReference>
<evidence type="ECO:0000256" key="12">
    <source>
        <dbReference type="SAM" id="SignalP"/>
    </source>
</evidence>
<feature type="compositionally biased region" description="Polar residues" evidence="10">
    <location>
        <begin position="1123"/>
        <end position="1141"/>
    </location>
</feature>
<accession>A0AAW1SR41</accession>
<reference evidence="14 15" key="1">
    <citation type="journal article" date="2024" name="Nat. Commun.">
        <title>Phylogenomics reveals the evolutionary origins of lichenization in chlorophyte algae.</title>
        <authorList>
            <person name="Puginier C."/>
            <person name="Libourel C."/>
            <person name="Otte J."/>
            <person name="Skaloud P."/>
            <person name="Haon M."/>
            <person name="Grisel S."/>
            <person name="Petersen M."/>
            <person name="Berrin J.G."/>
            <person name="Delaux P.M."/>
            <person name="Dal Grande F."/>
            <person name="Keller J."/>
        </authorList>
    </citation>
    <scope>NUCLEOTIDE SEQUENCE [LARGE SCALE GENOMIC DNA]</scope>
    <source>
        <strain evidence="14 15">SAG 2523</strain>
    </source>
</reference>
<dbReference type="PROSITE" id="PS51201">
    <property type="entry name" value="RCK_N"/>
    <property type="match status" value="1"/>
</dbReference>
<dbReference type="GO" id="GO:0006508">
    <property type="term" value="P:proteolysis"/>
    <property type="evidence" value="ECO:0007669"/>
    <property type="project" value="InterPro"/>
</dbReference>
<keyword evidence="4" id="KW-0633">Potassium transport</keyword>
<dbReference type="InterPro" id="IPR038770">
    <property type="entry name" value="Na+/solute_symporter_sf"/>
</dbReference>
<feature type="compositionally biased region" description="Low complexity" evidence="10">
    <location>
        <begin position="1168"/>
        <end position="1179"/>
    </location>
</feature>